<evidence type="ECO:0000259" key="1">
    <source>
        <dbReference type="PROSITE" id="PS50042"/>
    </source>
</evidence>
<feature type="domain" description="Cyclic nucleotide-binding" evidence="1">
    <location>
        <begin position="10"/>
        <end position="109"/>
    </location>
</feature>
<dbReference type="InterPro" id="IPR018490">
    <property type="entry name" value="cNMP-bd_dom_sf"/>
</dbReference>
<accession>A0A2U2JF00</accession>
<organism evidence="2 3">
    <name type="scientific">Polaribacter aquimarinus</name>
    <dbReference type="NCBI Taxonomy" id="2100726"/>
    <lineage>
        <taxon>Bacteria</taxon>
        <taxon>Pseudomonadati</taxon>
        <taxon>Bacteroidota</taxon>
        <taxon>Flavobacteriia</taxon>
        <taxon>Flavobacteriales</taxon>
        <taxon>Flavobacteriaceae</taxon>
    </lineage>
</organism>
<dbReference type="Proteomes" id="UP000245670">
    <property type="component" value="Unassembled WGS sequence"/>
</dbReference>
<sequence length="189" mass="22235">MTELQKYITSYFGISNQNMDKITSLFTESELKKGDYFTKSGQYCEKLSFVRSGFIRIFANANDKEVTQWISTKGYFITDLYSFTFKQRAKWNIQALTDCELYTIDKENYVLLNNLVPNWAEIEKQFIAGCFIQLEDRVFNHLSLSAEERYDKLFENSKELFNQVPLQYLASMLGMSPETFSRIRNKKIS</sequence>
<name>A0A2U2JF00_9FLAO</name>
<evidence type="ECO:0000313" key="2">
    <source>
        <dbReference type="EMBL" id="PWG06918.1"/>
    </source>
</evidence>
<dbReference type="Gene3D" id="2.60.120.10">
    <property type="entry name" value="Jelly Rolls"/>
    <property type="match status" value="1"/>
</dbReference>
<dbReference type="SUPFAM" id="SSF51206">
    <property type="entry name" value="cAMP-binding domain-like"/>
    <property type="match status" value="1"/>
</dbReference>
<dbReference type="Pfam" id="PF00027">
    <property type="entry name" value="cNMP_binding"/>
    <property type="match status" value="1"/>
</dbReference>
<dbReference type="PROSITE" id="PS50042">
    <property type="entry name" value="CNMP_BINDING_3"/>
    <property type="match status" value="1"/>
</dbReference>
<dbReference type="AlphaFoldDB" id="A0A2U2JF00"/>
<dbReference type="OrthoDB" id="758145at2"/>
<reference evidence="2 3" key="1">
    <citation type="submission" date="2018-05" db="EMBL/GenBank/DDBJ databases">
        <title>Polaribacter aquimarinus sp. nov., isolated from sediment in a sediment of sea.</title>
        <authorList>
            <person name="Lu D."/>
        </authorList>
    </citation>
    <scope>NUCLEOTIDE SEQUENCE [LARGE SCALE GENOMIC DNA]</scope>
    <source>
        <strain evidence="2 3">ZY113</strain>
    </source>
</reference>
<dbReference type="EMBL" id="QFFG01000001">
    <property type="protein sequence ID" value="PWG06918.1"/>
    <property type="molecule type" value="Genomic_DNA"/>
</dbReference>
<gene>
    <name evidence="2" type="ORF">DIS07_03510</name>
</gene>
<dbReference type="CDD" id="cd00038">
    <property type="entry name" value="CAP_ED"/>
    <property type="match status" value="1"/>
</dbReference>
<dbReference type="InterPro" id="IPR000595">
    <property type="entry name" value="cNMP-bd_dom"/>
</dbReference>
<evidence type="ECO:0000313" key="3">
    <source>
        <dbReference type="Proteomes" id="UP000245670"/>
    </source>
</evidence>
<keyword evidence="3" id="KW-1185">Reference proteome</keyword>
<protein>
    <submittedName>
        <fullName evidence="2">Cyclic nucleotide-binding protein</fullName>
    </submittedName>
</protein>
<dbReference type="InterPro" id="IPR014710">
    <property type="entry name" value="RmlC-like_jellyroll"/>
</dbReference>
<comment type="caution">
    <text evidence="2">The sequence shown here is derived from an EMBL/GenBank/DDBJ whole genome shotgun (WGS) entry which is preliminary data.</text>
</comment>
<proteinExistence type="predicted"/>